<keyword evidence="4 11" id="KW-0863">Zinc-finger</keyword>
<dbReference type="SUPFAM" id="SSF57903">
    <property type="entry name" value="FYVE/PHD zinc finger"/>
    <property type="match status" value="1"/>
</dbReference>
<evidence type="ECO:0000256" key="3">
    <source>
        <dbReference type="ARBA" id="ARBA00022723"/>
    </source>
</evidence>
<feature type="domain" description="FYVE-type" evidence="13">
    <location>
        <begin position="814"/>
        <end position="868"/>
    </location>
</feature>
<dbReference type="PANTHER" id="PTHR10807">
    <property type="entry name" value="MYOTUBULARIN-RELATED"/>
    <property type="match status" value="1"/>
</dbReference>
<dbReference type="CDD" id="cd14507">
    <property type="entry name" value="PTP-MTM-like"/>
    <property type="match status" value="1"/>
</dbReference>
<evidence type="ECO:0000256" key="8">
    <source>
        <dbReference type="ARBA" id="ARBA00032571"/>
    </source>
</evidence>
<dbReference type="AlphaFoldDB" id="A0A1G4I6B1"/>
<dbReference type="SUPFAM" id="SSF52799">
    <property type="entry name" value="(Phosphotyrosine protein) phosphatases II"/>
    <property type="match status" value="1"/>
</dbReference>
<evidence type="ECO:0000256" key="6">
    <source>
        <dbReference type="ARBA" id="ARBA00022833"/>
    </source>
</evidence>
<keyword evidence="6" id="KW-0862">Zinc</keyword>
<protein>
    <recommendedName>
        <fullName evidence="2">phosphatidylinositol-3,5-bisphosphate 3-phosphatase</fullName>
        <ecNumber evidence="2">3.1.3.95</ecNumber>
    </recommendedName>
    <alternativeName>
        <fullName evidence="8">Phosphatidylinositol-3,5-bisphosphate 3-phosphatase</fullName>
    </alternativeName>
</protein>
<dbReference type="GO" id="GO:0005737">
    <property type="term" value="C:cytoplasm"/>
    <property type="evidence" value="ECO:0007669"/>
    <property type="project" value="TreeGrafter"/>
</dbReference>
<evidence type="ECO:0000256" key="9">
    <source>
        <dbReference type="PIRSR" id="PIRSR630564-1"/>
    </source>
</evidence>
<organism evidence="15 16">
    <name type="scientific">Trypanosoma equiperdum</name>
    <dbReference type="NCBI Taxonomy" id="5694"/>
    <lineage>
        <taxon>Eukaryota</taxon>
        <taxon>Discoba</taxon>
        <taxon>Euglenozoa</taxon>
        <taxon>Kinetoplastea</taxon>
        <taxon>Metakinetoplastina</taxon>
        <taxon>Trypanosomatida</taxon>
        <taxon>Trypanosomatidae</taxon>
        <taxon>Trypanosoma</taxon>
    </lineage>
</organism>
<reference evidence="15" key="1">
    <citation type="submission" date="2016-09" db="EMBL/GenBank/DDBJ databases">
        <authorList>
            <person name="Hebert L."/>
            <person name="Moumen B."/>
        </authorList>
    </citation>
    <scope>NUCLEOTIDE SEQUENCE [LARGE SCALE GENOMIC DNA]</scope>
    <source>
        <strain evidence="15">OVI</strain>
    </source>
</reference>
<dbReference type="Gene3D" id="3.30.40.10">
    <property type="entry name" value="Zinc/RING finger domain, C3HC4 (zinc finger)"/>
    <property type="match status" value="1"/>
</dbReference>
<dbReference type="PROSITE" id="PS50178">
    <property type="entry name" value="ZF_FYVE"/>
    <property type="match status" value="1"/>
</dbReference>
<dbReference type="InterPro" id="IPR030564">
    <property type="entry name" value="Myotubularin"/>
</dbReference>
<dbReference type="PROSITE" id="PS00383">
    <property type="entry name" value="TYR_PHOSPHATASE_1"/>
    <property type="match status" value="1"/>
</dbReference>
<dbReference type="InterPro" id="IPR010569">
    <property type="entry name" value="Myotubularin-like_Pase_dom"/>
</dbReference>
<dbReference type="EC" id="3.1.3.95" evidence="2"/>
<dbReference type="PROSITE" id="PS51339">
    <property type="entry name" value="PPASE_MYOTUBULARIN"/>
    <property type="match status" value="1"/>
</dbReference>
<dbReference type="InterPro" id="IPR000306">
    <property type="entry name" value="Znf_FYVE"/>
</dbReference>
<evidence type="ECO:0000256" key="10">
    <source>
        <dbReference type="PIRSR" id="PIRSR630564-2"/>
    </source>
</evidence>
<feature type="region of interest" description="Disordered" evidence="12">
    <location>
        <begin position="187"/>
        <end position="209"/>
    </location>
</feature>
<evidence type="ECO:0000259" key="14">
    <source>
        <dbReference type="PROSITE" id="PS51339"/>
    </source>
</evidence>
<keyword evidence="7" id="KW-0472">Membrane</keyword>
<feature type="active site" description="Phosphocysteine intermediate" evidence="9">
    <location>
        <position position="520"/>
    </location>
</feature>
<feature type="compositionally biased region" description="Polar residues" evidence="12">
    <location>
        <begin position="398"/>
        <end position="408"/>
    </location>
</feature>
<dbReference type="EMBL" id="CZPT02000749">
    <property type="protein sequence ID" value="SCU67469.1"/>
    <property type="molecule type" value="Genomic_DNA"/>
</dbReference>
<dbReference type="Pfam" id="PF06602">
    <property type="entry name" value="Myotub-related"/>
    <property type="match status" value="1"/>
</dbReference>
<dbReference type="CDD" id="cd00065">
    <property type="entry name" value="FYVE_like_SF"/>
    <property type="match status" value="1"/>
</dbReference>
<dbReference type="InterPro" id="IPR017455">
    <property type="entry name" value="Znf_FYVE-rel"/>
</dbReference>
<dbReference type="GO" id="GO:0008270">
    <property type="term" value="F:zinc ion binding"/>
    <property type="evidence" value="ECO:0007669"/>
    <property type="project" value="UniProtKB-KW"/>
</dbReference>
<feature type="region of interest" description="Disordered" evidence="12">
    <location>
        <begin position="371"/>
        <end position="410"/>
    </location>
</feature>
<comment type="caution">
    <text evidence="15">The sequence shown here is derived from an EMBL/GenBank/DDBJ whole genome shotgun (WGS) entry which is preliminary data.</text>
</comment>
<comment type="subcellular location">
    <subcellularLocation>
        <location evidence="1">Membrane</location>
    </subcellularLocation>
</comment>
<evidence type="ECO:0000256" key="5">
    <source>
        <dbReference type="ARBA" id="ARBA00022801"/>
    </source>
</evidence>
<evidence type="ECO:0000256" key="4">
    <source>
        <dbReference type="ARBA" id="ARBA00022771"/>
    </source>
</evidence>
<dbReference type="Proteomes" id="UP000195570">
    <property type="component" value="Unassembled WGS sequence"/>
</dbReference>
<keyword evidence="3" id="KW-0479">Metal-binding</keyword>
<keyword evidence="16" id="KW-1185">Reference proteome</keyword>
<proteinExistence type="predicted"/>
<evidence type="ECO:0000313" key="15">
    <source>
        <dbReference type="EMBL" id="SCU67469.1"/>
    </source>
</evidence>
<keyword evidence="5" id="KW-0378">Hydrolase</keyword>
<dbReference type="InterPro" id="IPR013083">
    <property type="entry name" value="Znf_RING/FYVE/PHD"/>
</dbReference>
<feature type="domain" description="Myotubularin phosphatase" evidence="14">
    <location>
        <begin position="219"/>
        <end position="731"/>
    </location>
</feature>
<accession>A0A1G4I6B1</accession>
<dbReference type="InterPro" id="IPR016130">
    <property type="entry name" value="Tyr_Pase_AS"/>
</dbReference>
<dbReference type="VEuPathDB" id="TriTrypDB:TEOVI_000839100"/>
<dbReference type="RefSeq" id="XP_067078780.1">
    <property type="nucleotide sequence ID" value="XM_067222679.1"/>
</dbReference>
<evidence type="ECO:0000256" key="11">
    <source>
        <dbReference type="PROSITE-ProRule" id="PRU00091"/>
    </source>
</evidence>
<sequence>MSLGTPCGPLDGERASIDLQHCNADGEAAALIQPTVTEGLPVACAFTITNYRFTIRELPSSNEKDKDEHGKCEGLHFSMPLLSIESWSAPRVAMTAALRAVFQQGRGQTIPEADTGVAEASAASKGGAELPAYKLKICTKHLWDVELLLQGKRMEGTGRSLEALRVVQHLKDMPAFELYAKRYKGRPEVEDPSGDAGHNHEGGSGGNADEDLINSVEFGWNLYNEDRELERQLCLSPGSEIPSVSDTQRAGPMRDLRPWFRLTRVQQPLNRYGRTPTYPFRIVVPNAASDELLLDVMSARSRARIPAVSFVYLRNGAALARCSQPLTRSSLMRADGELCSMLTNDYTEHNAAPNQDMSKTRAAAAAVVETVAQTSTKPPPPLFDTDVEEGKTSGKETCGSSPVNQQQEDLPRRQRTLVVMDCRPYSAALGNANLGGGYENGSTHYFCDVRFGNIENIHAVSKSFAKLKELIQRFSGTEPKSGFLQKLHETKWLQHIQNVMQCSNNIADSLERGESCLVHCTDGWDRTPQTVATAMLLLDPFYRTIVGFCVLVEKEFCSMGHKFAERCSHQVKGDTVYVLDPGVSASDTEAQPPSQQQHQQQQQLQPSPIFVQWMDVVFQIVRQFPRRFEFTPRLLEYLSTEVYACLHGTFLCNGEKERMFEGVRLNTASIWTDIVRTALREREGKAPLYFVNPAYDSAAAWEFISKRKGCGINRISPNCSSKRIVFWESFYLRHDGDTGSTELLDALAYEHMHQKRGTTTPVGVKFHEEWEKYFNDLIREACEARKREVVEMRNLQQNLEVQRPPQGVDSTSRSSGPKMCHWCHKTFGLLSKFTTVRCSHCGHIHCSDCMETEVKGKKLCRSCYSAHKLNSA</sequence>
<evidence type="ECO:0000313" key="16">
    <source>
        <dbReference type="Proteomes" id="UP000195570"/>
    </source>
</evidence>
<dbReference type="GO" id="GO:0052629">
    <property type="term" value="F:phosphatidylinositol-3,5-bisphosphate 3-phosphatase activity"/>
    <property type="evidence" value="ECO:0007669"/>
    <property type="project" value="UniProtKB-EC"/>
</dbReference>
<dbReference type="InterPro" id="IPR011011">
    <property type="entry name" value="Znf_FYVE_PHD"/>
</dbReference>
<dbReference type="GeneID" id="92382325"/>
<feature type="binding site" evidence="10">
    <location>
        <begin position="456"/>
        <end position="457"/>
    </location>
    <ligand>
        <name>substrate</name>
    </ligand>
</feature>
<dbReference type="GO" id="GO:0016020">
    <property type="term" value="C:membrane"/>
    <property type="evidence" value="ECO:0007669"/>
    <property type="project" value="UniProtKB-SubCell"/>
</dbReference>
<dbReference type="PANTHER" id="PTHR10807:SF128">
    <property type="entry name" value="PHOSPHATIDYLINOSITOL-3,5-BISPHOSPHATE 3-PHOSPHATASE"/>
    <property type="match status" value="1"/>
</dbReference>
<dbReference type="SMART" id="SM00064">
    <property type="entry name" value="FYVE"/>
    <property type="match status" value="1"/>
</dbReference>
<name>A0A1G4I6B1_TRYEQ</name>
<dbReference type="InterPro" id="IPR029021">
    <property type="entry name" value="Prot-tyrosine_phosphatase-like"/>
</dbReference>
<gene>
    <name evidence="15" type="ORF">TEOVI_000839100</name>
</gene>
<feature type="binding site" evidence="10">
    <location>
        <begin position="520"/>
        <end position="526"/>
    </location>
    <ligand>
        <name>substrate</name>
    </ligand>
</feature>
<evidence type="ECO:0000256" key="7">
    <source>
        <dbReference type="ARBA" id="ARBA00023136"/>
    </source>
</evidence>
<evidence type="ECO:0000259" key="13">
    <source>
        <dbReference type="PROSITE" id="PS50178"/>
    </source>
</evidence>
<evidence type="ECO:0000256" key="2">
    <source>
        <dbReference type="ARBA" id="ARBA00012903"/>
    </source>
</evidence>
<evidence type="ECO:0000256" key="12">
    <source>
        <dbReference type="SAM" id="MobiDB-lite"/>
    </source>
</evidence>
<evidence type="ECO:0000256" key="1">
    <source>
        <dbReference type="ARBA" id="ARBA00004370"/>
    </source>
</evidence>